<evidence type="ECO:0000256" key="2">
    <source>
        <dbReference type="ARBA" id="ARBA00023239"/>
    </source>
</evidence>
<dbReference type="InterPro" id="IPR002762">
    <property type="entry name" value="CbiX-like"/>
</dbReference>
<protein>
    <submittedName>
        <fullName evidence="3">Sirohydrochlorin chelatase</fullName>
    </submittedName>
</protein>
<organism evidence="3 4">
    <name type="scientific">Arthrobacter halodurans</name>
    <dbReference type="NCBI Taxonomy" id="516699"/>
    <lineage>
        <taxon>Bacteria</taxon>
        <taxon>Bacillati</taxon>
        <taxon>Actinomycetota</taxon>
        <taxon>Actinomycetes</taxon>
        <taxon>Micrococcales</taxon>
        <taxon>Micrococcaceae</taxon>
        <taxon>Arthrobacter</taxon>
    </lineage>
</organism>
<dbReference type="EMBL" id="JBHDLJ010000002">
    <property type="protein sequence ID" value="MFB0833834.1"/>
    <property type="molecule type" value="Genomic_DNA"/>
</dbReference>
<keyword evidence="4" id="KW-1185">Reference proteome</keyword>
<dbReference type="RefSeq" id="WP_373970993.1">
    <property type="nucleotide sequence ID" value="NZ_JBHDLJ010000002.1"/>
</dbReference>
<proteinExistence type="predicted"/>
<reference evidence="3 4" key="1">
    <citation type="submission" date="2024-09" db="EMBL/GenBank/DDBJ databases">
        <authorList>
            <person name="Salinas-Garcia M.A."/>
            <person name="Prieme A."/>
        </authorList>
    </citation>
    <scope>NUCLEOTIDE SEQUENCE [LARGE SCALE GENOMIC DNA]</scope>
    <source>
        <strain evidence="3 4">DSM 21081</strain>
    </source>
</reference>
<dbReference type="Proteomes" id="UP001575652">
    <property type="component" value="Unassembled WGS sequence"/>
</dbReference>
<name>A0ABV4UJT8_9MICC</name>
<sequence>MSAALLAPASNTAWGGWEPPVEATTLVAASHGTNSPAGQAAIAGLVAAVALARPGTRVEPAFVDVQQPDVGAVLRAAGGRPRIVPLLLSAGFHTRHDLAGEAAAAPGTTLARALGPDPRLAAVLELRLRAAGLRRGDRVILACAGSTDPQGVRDCRITADLLASRLERPVEAAFVSAASPSLEEALGAAAARSARRWSRAGRVVVATYLLAPGHFAARVAGCGADVVSRPLLVPGEAVPSELVELVLERFDTL</sequence>
<dbReference type="PANTHER" id="PTHR33542">
    <property type="entry name" value="SIROHYDROCHLORIN FERROCHELATASE, CHLOROPLASTIC"/>
    <property type="match status" value="1"/>
</dbReference>
<keyword evidence="2" id="KW-0456">Lyase</keyword>
<keyword evidence="1" id="KW-0479">Metal-binding</keyword>
<comment type="caution">
    <text evidence="3">The sequence shown here is derived from an EMBL/GenBank/DDBJ whole genome shotgun (WGS) entry which is preliminary data.</text>
</comment>
<dbReference type="Gene3D" id="3.40.50.1400">
    <property type="match status" value="2"/>
</dbReference>
<evidence type="ECO:0000313" key="3">
    <source>
        <dbReference type="EMBL" id="MFB0833834.1"/>
    </source>
</evidence>
<dbReference type="Pfam" id="PF01903">
    <property type="entry name" value="CbiX"/>
    <property type="match status" value="2"/>
</dbReference>
<evidence type="ECO:0000256" key="1">
    <source>
        <dbReference type="ARBA" id="ARBA00022723"/>
    </source>
</evidence>
<dbReference type="PANTHER" id="PTHR33542:SF5">
    <property type="entry name" value="FERROCHELATASE CHE1"/>
    <property type="match status" value="1"/>
</dbReference>
<evidence type="ECO:0000313" key="4">
    <source>
        <dbReference type="Proteomes" id="UP001575652"/>
    </source>
</evidence>
<gene>
    <name evidence="3" type="ORF">ACETWP_04470</name>
</gene>
<dbReference type="InterPro" id="IPR050963">
    <property type="entry name" value="Sirohydro_Cobaltochel/CbiX"/>
</dbReference>
<accession>A0ABV4UJT8</accession>
<dbReference type="SUPFAM" id="SSF53800">
    <property type="entry name" value="Chelatase"/>
    <property type="match status" value="1"/>
</dbReference>